<dbReference type="STRING" id="47428.A0A284R3P6"/>
<dbReference type="AlphaFoldDB" id="A0A284R3P6"/>
<evidence type="ECO:0000313" key="6">
    <source>
        <dbReference type="Proteomes" id="UP000219338"/>
    </source>
</evidence>
<comment type="similarity">
    <text evidence="1">Belongs to the peptidase C14B family.</text>
</comment>
<evidence type="ECO:0000256" key="1">
    <source>
        <dbReference type="ARBA" id="ARBA00009005"/>
    </source>
</evidence>
<dbReference type="GO" id="GO:0006508">
    <property type="term" value="P:proteolysis"/>
    <property type="evidence" value="ECO:0007669"/>
    <property type="project" value="InterPro"/>
</dbReference>
<dbReference type="InterPro" id="IPR050452">
    <property type="entry name" value="Metacaspase"/>
</dbReference>
<evidence type="ECO:0000313" key="5">
    <source>
        <dbReference type="EMBL" id="SJL03341.1"/>
    </source>
</evidence>
<gene>
    <name evidence="5" type="ORF">ARMOST_06695</name>
</gene>
<dbReference type="GO" id="GO:0004197">
    <property type="term" value="F:cysteine-type endopeptidase activity"/>
    <property type="evidence" value="ECO:0007669"/>
    <property type="project" value="InterPro"/>
</dbReference>
<evidence type="ECO:0000259" key="4">
    <source>
        <dbReference type="Pfam" id="PF00656"/>
    </source>
</evidence>
<keyword evidence="2" id="KW-0175">Coiled coil</keyword>
<proteinExistence type="inferred from homology"/>
<feature type="compositionally biased region" description="Polar residues" evidence="3">
    <location>
        <begin position="424"/>
        <end position="438"/>
    </location>
</feature>
<feature type="coiled-coil region" evidence="2">
    <location>
        <begin position="37"/>
        <end position="64"/>
    </location>
</feature>
<protein>
    <recommendedName>
        <fullName evidence="4">Peptidase C14 caspase domain-containing protein</fullName>
    </recommendedName>
</protein>
<name>A0A284R3P6_ARMOS</name>
<dbReference type="Gene3D" id="3.40.50.1460">
    <property type="match status" value="1"/>
</dbReference>
<feature type="region of interest" description="Disordered" evidence="3">
    <location>
        <begin position="403"/>
        <end position="438"/>
    </location>
</feature>
<dbReference type="GO" id="GO:0005737">
    <property type="term" value="C:cytoplasm"/>
    <property type="evidence" value="ECO:0007669"/>
    <property type="project" value="TreeGrafter"/>
</dbReference>
<dbReference type="EMBL" id="FUEG01000004">
    <property type="protein sequence ID" value="SJL03341.1"/>
    <property type="molecule type" value="Genomic_DNA"/>
</dbReference>
<keyword evidence="6" id="KW-1185">Reference proteome</keyword>
<dbReference type="Proteomes" id="UP000219338">
    <property type="component" value="Unassembled WGS sequence"/>
</dbReference>
<dbReference type="PANTHER" id="PTHR48104:SF30">
    <property type="entry name" value="METACASPASE-1"/>
    <property type="match status" value="1"/>
</dbReference>
<dbReference type="Pfam" id="PF00656">
    <property type="entry name" value="Peptidase_C14"/>
    <property type="match status" value="1"/>
</dbReference>
<reference evidence="6" key="1">
    <citation type="journal article" date="2017" name="Nat. Ecol. Evol.">
        <title>Genome expansion and lineage-specific genetic innovations in the forest pathogenic fungi Armillaria.</title>
        <authorList>
            <person name="Sipos G."/>
            <person name="Prasanna A.N."/>
            <person name="Walter M.C."/>
            <person name="O'Connor E."/>
            <person name="Balint B."/>
            <person name="Krizsan K."/>
            <person name="Kiss B."/>
            <person name="Hess J."/>
            <person name="Varga T."/>
            <person name="Slot J."/>
            <person name="Riley R."/>
            <person name="Boka B."/>
            <person name="Rigling D."/>
            <person name="Barry K."/>
            <person name="Lee J."/>
            <person name="Mihaltcheva S."/>
            <person name="LaButti K."/>
            <person name="Lipzen A."/>
            <person name="Waldron R."/>
            <person name="Moloney N.M."/>
            <person name="Sperisen C."/>
            <person name="Kredics L."/>
            <person name="Vagvoelgyi C."/>
            <person name="Patrignani A."/>
            <person name="Fitzpatrick D."/>
            <person name="Nagy I."/>
            <person name="Doyle S."/>
            <person name="Anderson J.B."/>
            <person name="Grigoriev I.V."/>
            <person name="Gueldener U."/>
            <person name="Muensterkoetter M."/>
            <person name="Nagy L.G."/>
        </authorList>
    </citation>
    <scope>NUCLEOTIDE SEQUENCE [LARGE SCALE GENOMIC DNA]</scope>
    <source>
        <strain evidence="6">C18/9</strain>
    </source>
</reference>
<dbReference type="PANTHER" id="PTHR48104">
    <property type="entry name" value="METACASPASE-4"/>
    <property type="match status" value="1"/>
</dbReference>
<evidence type="ECO:0000256" key="2">
    <source>
        <dbReference type="SAM" id="Coils"/>
    </source>
</evidence>
<accession>A0A284R3P6</accession>
<feature type="domain" description="Peptidase C14 caspase" evidence="4">
    <location>
        <begin position="87"/>
        <end position="361"/>
    </location>
</feature>
<evidence type="ECO:0000256" key="3">
    <source>
        <dbReference type="SAM" id="MobiDB-lite"/>
    </source>
</evidence>
<dbReference type="OrthoDB" id="10255174at2759"/>
<dbReference type="InterPro" id="IPR011600">
    <property type="entry name" value="Pept_C14_caspase"/>
</dbReference>
<sequence>MTNEEFLKKEIKRDEKIEEELAVAFGMTGDIDDTKVLDAAMQSAAQTEEDLQRIRAKIQTLHKLRRNRTELAGLNKPPHRVDGRRFWAVLIGIDKYAGDDVLNLKGCARDALEMRTLLHETLQVPFDRMCLLLSPLDGDDSTAGLKPNTYRSPTREHIINALTDLISSHDIMKNDGIIVYYAGHGTAYTVTDDTQYTVNGVEVSAPNLGFVEALCPLDRRGDDPVIPDISGRELNIILEKISLEKGPDITVILDSCHSGTMTMPVTGSAAEHYALPLKAGRSSPTPLSAMMVAADTSFQLYAADKKPEEQSVWTAKWSANKASHVLLTACKTYQSASELGAKFGNRGLFTDALVRALKSSEVQAGCSFVGLLRAVPSWKNRTPVVVGDRKHFPLWFRQPLPPPNPDHSLDSVSPTAPVRREPRSNLNRAAPSSTSTLG</sequence>
<organism evidence="5 6">
    <name type="scientific">Armillaria ostoyae</name>
    <name type="common">Armillaria root rot fungus</name>
    <dbReference type="NCBI Taxonomy" id="47428"/>
    <lineage>
        <taxon>Eukaryota</taxon>
        <taxon>Fungi</taxon>
        <taxon>Dikarya</taxon>
        <taxon>Basidiomycota</taxon>
        <taxon>Agaricomycotina</taxon>
        <taxon>Agaricomycetes</taxon>
        <taxon>Agaricomycetidae</taxon>
        <taxon>Agaricales</taxon>
        <taxon>Marasmiineae</taxon>
        <taxon>Physalacriaceae</taxon>
        <taxon>Armillaria</taxon>
    </lineage>
</organism>